<dbReference type="SUPFAM" id="SSF53098">
    <property type="entry name" value="Ribonuclease H-like"/>
    <property type="match status" value="1"/>
</dbReference>
<dbReference type="Pfam" id="PF17921">
    <property type="entry name" value="Integrase_H2C2"/>
    <property type="match status" value="1"/>
</dbReference>
<name>A0A0B7NIZ9_9FUNG</name>
<dbReference type="EMBL" id="LN732068">
    <property type="protein sequence ID" value="CEP15347.1"/>
    <property type="molecule type" value="Genomic_DNA"/>
</dbReference>
<dbReference type="InterPro" id="IPR012337">
    <property type="entry name" value="RNaseH-like_sf"/>
</dbReference>
<dbReference type="Gene3D" id="3.30.420.10">
    <property type="entry name" value="Ribonuclease H-like superfamily/Ribonuclease H"/>
    <property type="match status" value="1"/>
</dbReference>
<accession>A0A0B7NIZ9</accession>
<reference evidence="2 3" key="1">
    <citation type="submission" date="2014-09" db="EMBL/GenBank/DDBJ databases">
        <authorList>
            <person name="Ellenberger Sabrina"/>
        </authorList>
    </citation>
    <scope>NUCLEOTIDE SEQUENCE [LARGE SCALE GENOMIC DNA]</scope>
    <source>
        <strain evidence="2 3">CBS 412.66</strain>
    </source>
</reference>
<dbReference type="STRING" id="35722.A0A0B7NIZ9"/>
<gene>
    <name evidence="2" type="primary">PARPA_09554.1 scaffold 36791</name>
</gene>
<dbReference type="InterPro" id="IPR036397">
    <property type="entry name" value="RNaseH_sf"/>
</dbReference>
<dbReference type="PANTHER" id="PTHR47266">
    <property type="entry name" value="ENDONUCLEASE-RELATED"/>
    <property type="match status" value="1"/>
</dbReference>
<protein>
    <recommendedName>
        <fullName evidence="1">Integrase zinc-binding domain-containing protein</fullName>
    </recommendedName>
</protein>
<dbReference type="Gene3D" id="1.10.340.70">
    <property type="match status" value="1"/>
</dbReference>
<evidence type="ECO:0000313" key="3">
    <source>
        <dbReference type="Proteomes" id="UP000054107"/>
    </source>
</evidence>
<dbReference type="InterPro" id="IPR052160">
    <property type="entry name" value="Gypsy_RT_Integrase-like"/>
</dbReference>
<feature type="domain" description="Integrase zinc-binding" evidence="1">
    <location>
        <begin position="88"/>
        <end position="133"/>
    </location>
</feature>
<dbReference type="OrthoDB" id="2430298at2759"/>
<organism evidence="2 3">
    <name type="scientific">Parasitella parasitica</name>
    <dbReference type="NCBI Taxonomy" id="35722"/>
    <lineage>
        <taxon>Eukaryota</taxon>
        <taxon>Fungi</taxon>
        <taxon>Fungi incertae sedis</taxon>
        <taxon>Mucoromycota</taxon>
        <taxon>Mucoromycotina</taxon>
        <taxon>Mucoromycetes</taxon>
        <taxon>Mucorales</taxon>
        <taxon>Mucorineae</taxon>
        <taxon>Mucoraceae</taxon>
        <taxon>Parasitella</taxon>
    </lineage>
</organism>
<dbReference type="GO" id="GO:0003676">
    <property type="term" value="F:nucleic acid binding"/>
    <property type="evidence" value="ECO:0007669"/>
    <property type="project" value="InterPro"/>
</dbReference>
<dbReference type="Proteomes" id="UP000054107">
    <property type="component" value="Unassembled WGS sequence"/>
</dbReference>
<proteinExistence type="predicted"/>
<dbReference type="AlphaFoldDB" id="A0A0B7NIZ9"/>
<dbReference type="InterPro" id="IPR041588">
    <property type="entry name" value="Integrase_H2C2"/>
</dbReference>
<keyword evidence="3" id="KW-1185">Reference proteome</keyword>
<evidence type="ECO:0000259" key="1">
    <source>
        <dbReference type="Pfam" id="PF17921"/>
    </source>
</evidence>
<sequence>MRKTAYILDQLFSTLYVGGVKPTLDYELEVRLLVSWLVSGQKPSLSKEEVCKLSFKAKNYMLGSDWRFYRRVSSVKDKRFVKVPFIAERPGILAEVHDGHGHFGVHSTWSILYRNYWWPNVFEQMKAFLKTCHPGIFKQFAIDYVGPLPLSKSGCKYALVCIEMFTRWPLAVANKKADAVTAATFLHKEVFTRSLPSDQSLF</sequence>
<evidence type="ECO:0000313" key="2">
    <source>
        <dbReference type="EMBL" id="CEP15347.1"/>
    </source>
</evidence>